<dbReference type="KEGG" id="svo:SVI_0506"/>
<sequence length="36" mass="4239">MPRFFLERNSQHTQGNKLIKMGEFTPKSMLTHQSFA</sequence>
<accession>D4ZFM8</accession>
<protein>
    <submittedName>
        <fullName evidence="1">Uncharacterized protein</fullName>
    </submittedName>
</protein>
<organism evidence="1 2">
    <name type="scientific">Shewanella violacea (strain JCM 10179 / CIP 106290 / LMG 19151 / DSS12)</name>
    <dbReference type="NCBI Taxonomy" id="637905"/>
    <lineage>
        <taxon>Bacteria</taxon>
        <taxon>Pseudomonadati</taxon>
        <taxon>Pseudomonadota</taxon>
        <taxon>Gammaproteobacteria</taxon>
        <taxon>Alteromonadales</taxon>
        <taxon>Shewanellaceae</taxon>
        <taxon>Shewanella</taxon>
    </lineage>
</organism>
<name>D4ZFM8_SHEVD</name>
<reference evidence="2" key="1">
    <citation type="journal article" date="2010" name="Mol. Biosyst.">
        <title>Complete genome sequence and comparative analysis of Shewanella violacea, a psychrophilic and piezophilic bacterium from deep sea floor sediments.</title>
        <authorList>
            <person name="Aono E."/>
            <person name="Baba T."/>
            <person name="Ara T."/>
            <person name="Nishi T."/>
            <person name="Nakamichi T."/>
            <person name="Inamoto E."/>
            <person name="Toyonaga H."/>
            <person name="Hasegawa M."/>
            <person name="Takai Y."/>
            <person name="Okumura Y."/>
            <person name="Baba M."/>
            <person name="Tomita M."/>
            <person name="Kato C."/>
            <person name="Oshima T."/>
            <person name="Nakasone K."/>
            <person name="Mori H."/>
        </authorList>
    </citation>
    <scope>NUCLEOTIDE SEQUENCE [LARGE SCALE GENOMIC DNA]</scope>
    <source>
        <strain evidence="2">JCM 10179 / CIP 106290 / LMG 19151 / DSS12</strain>
    </source>
</reference>
<proteinExistence type="predicted"/>
<dbReference type="HOGENOM" id="CLU_3358468_0_0_6"/>
<keyword evidence="2" id="KW-1185">Reference proteome</keyword>
<gene>
    <name evidence="1" type="ordered locus">SVI_0506</name>
</gene>
<dbReference type="AlphaFoldDB" id="D4ZFM8"/>
<dbReference type="Proteomes" id="UP000002350">
    <property type="component" value="Chromosome"/>
</dbReference>
<dbReference type="EMBL" id="AP011177">
    <property type="protein sequence ID" value="BAJ00477.1"/>
    <property type="molecule type" value="Genomic_DNA"/>
</dbReference>
<evidence type="ECO:0000313" key="2">
    <source>
        <dbReference type="Proteomes" id="UP000002350"/>
    </source>
</evidence>
<evidence type="ECO:0000313" key="1">
    <source>
        <dbReference type="EMBL" id="BAJ00477.1"/>
    </source>
</evidence>